<gene>
    <name evidence="2" type="ORF">HOLleu_18618</name>
</gene>
<reference evidence="2" key="1">
    <citation type="submission" date="2021-10" db="EMBL/GenBank/DDBJ databases">
        <title>Tropical sea cucumber genome reveals ecological adaptation and Cuvierian tubules defense mechanism.</title>
        <authorList>
            <person name="Chen T."/>
        </authorList>
    </citation>
    <scope>NUCLEOTIDE SEQUENCE</scope>
    <source>
        <strain evidence="2">Nanhai2018</strain>
        <tissue evidence="2">Muscle</tissue>
    </source>
</reference>
<sequence>MTNKKNQDPIFISLVLLIAILFVLTLISTALTQAGGSVDGGPITPSNRTSTNTELSPASWTFAIWGPIYLWQAFWIVYVIVCIFRRNEQGPLYRNPPVLNYVFLSAYALNLAISIGWLFAFAANQQIWSLLCLIGLQVTLYIVMISYYSGIKKYCKDLAHTHRVGSALSPYSRPKWRRFVRFLVHRSHASWLYHRFDLYLQIDGGGSLLLFTLHPLTGTHSLLHL</sequence>
<feature type="transmembrane region" description="Helical" evidence="1">
    <location>
        <begin position="64"/>
        <end position="86"/>
    </location>
</feature>
<feature type="transmembrane region" description="Helical" evidence="1">
    <location>
        <begin position="98"/>
        <end position="121"/>
    </location>
</feature>
<evidence type="ECO:0000256" key="1">
    <source>
        <dbReference type="SAM" id="Phobius"/>
    </source>
</evidence>
<organism evidence="2 3">
    <name type="scientific">Holothuria leucospilota</name>
    <name type="common">Black long sea cucumber</name>
    <name type="synonym">Mertensiothuria leucospilota</name>
    <dbReference type="NCBI Taxonomy" id="206669"/>
    <lineage>
        <taxon>Eukaryota</taxon>
        <taxon>Metazoa</taxon>
        <taxon>Echinodermata</taxon>
        <taxon>Eleutherozoa</taxon>
        <taxon>Echinozoa</taxon>
        <taxon>Holothuroidea</taxon>
        <taxon>Aspidochirotacea</taxon>
        <taxon>Aspidochirotida</taxon>
        <taxon>Holothuriidae</taxon>
        <taxon>Holothuria</taxon>
    </lineage>
</organism>
<dbReference type="EMBL" id="JAIZAY010000008">
    <property type="protein sequence ID" value="KAJ8037727.1"/>
    <property type="molecule type" value="Genomic_DNA"/>
</dbReference>
<dbReference type="PANTHER" id="PTHR33802">
    <property type="entry name" value="SI:CH211-161H7.5-RELATED"/>
    <property type="match status" value="1"/>
</dbReference>
<dbReference type="PANTHER" id="PTHR33802:SF1">
    <property type="entry name" value="XK-RELATED PROTEIN"/>
    <property type="match status" value="1"/>
</dbReference>
<protein>
    <submittedName>
        <fullName evidence="2">Uncharacterized protein</fullName>
    </submittedName>
</protein>
<proteinExistence type="predicted"/>
<dbReference type="OrthoDB" id="5586934at2759"/>
<evidence type="ECO:0000313" key="2">
    <source>
        <dbReference type="EMBL" id="KAJ8037727.1"/>
    </source>
</evidence>
<dbReference type="InterPro" id="IPR038330">
    <property type="entry name" value="TspO/MBR-related_sf"/>
</dbReference>
<dbReference type="Gene3D" id="1.20.1260.100">
    <property type="entry name" value="TspO/MBR protein"/>
    <property type="match status" value="1"/>
</dbReference>
<feature type="transmembrane region" description="Helical" evidence="1">
    <location>
        <begin position="127"/>
        <end position="148"/>
    </location>
</feature>
<dbReference type="AlphaFoldDB" id="A0A9Q1C345"/>
<keyword evidence="1" id="KW-0812">Transmembrane</keyword>
<evidence type="ECO:0000313" key="3">
    <source>
        <dbReference type="Proteomes" id="UP001152320"/>
    </source>
</evidence>
<keyword evidence="3" id="KW-1185">Reference proteome</keyword>
<comment type="caution">
    <text evidence="2">The sequence shown here is derived from an EMBL/GenBank/DDBJ whole genome shotgun (WGS) entry which is preliminary data.</text>
</comment>
<keyword evidence="1" id="KW-0472">Membrane</keyword>
<accession>A0A9Q1C345</accession>
<dbReference type="Proteomes" id="UP001152320">
    <property type="component" value="Chromosome 8"/>
</dbReference>
<keyword evidence="1" id="KW-1133">Transmembrane helix</keyword>
<name>A0A9Q1C345_HOLLE</name>